<proteinExistence type="predicted"/>
<keyword evidence="3" id="KW-0472">Membrane</keyword>
<dbReference type="GO" id="GO:0030171">
    <property type="term" value="F:voltage-gated proton channel activity"/>
    <property type="evidence" value="ECO:0007669"/>
    <property type="project" value="InterPro"/>
</dbReference>
<feature type="compositionally biased region" description="Basic and acidic residues" evidence="8">
    <location>
        <begin position="524"/>
        <end position="548"/>
    </location>
</feature>
<keyword evidence="4" id="KW-0851">Voltage-gated channel</keyword>
<dbReference type="GO" id="GO:0034702">
    <property type="term" value="C:monoatomic ion channel complex"/>
    <property type="evidence" value="ECO:0007669"/>
    <property type="project" value="UniProtKB-KW"/>
</dbReference>
<feature type="coiled-coil region" evidence="7">
    <location>
        <begin position="60"/>
        <end position="87"/>
    </location>
</feature>
<keyword evidence="7" id="KW-0175">Coiled coil</keyword>
<keyword evidence="3" id="KW-1003">Cell membrane</keyword>
<feature type="compositionally biased region" description="Polar residues" evidence="8">
    <location>
        <begin position="628"/>
        <end position="637"/>
    </location>
</feature>
<feature type="compositionally biased region" description="Low complexity" evidence="8">
    <location>
        <begin position="192"/>
        <end position="208"/>
    </location>
</feature>
<feature type="compositionally biased region" description="Basic residues" evidence="8">
    <location>
        <begin position="638"/>
        <end position="650"/>
    </location>
</feature>
<dbReference type="Proteomes" id="UP001283361">
    <property type="component" value="Unassembled WGS sequence"/>
</dbReference>
<keyword evidence="5" id="KW-0406">Ion transport</keyword>
<feature type="non-terminal residue" evidence="9">
    <location>
        <position position="1"/>
    </location>
</feature>
<evidence type="ECO:0000256" key="4">
    <source>
        <dbReference type="ARBA" id="ARBA00022882"/>
    </source>
</evidence>
<evidence type="ECO:0000313" key="9">
    <source>
        <dbReference type="EMBL" id="KAK3798721.1"/>
    </source>
</evidence>
<gene>
    <name evidence="9" type="ORF">RRG08_056772</name>
</gene>
<dbReference type="GO" id="GO:0005886">
    <property type="term" value="C:plasma membrane"/>
    <property type="evidence" value="ECO:0007669"/>
    <property type="project" value="UniProtKB-SubCell"/>
</dbReference>
<sequence length="785" mass="85985">VFDALVVVTSVVVDLIFIKGLSEFAVDETIFVLALLLPWRVIRVVNSLVMAVIDHEHVKLRLLYSRKKKLDKTVETLRNETDELKGMLQDVRQFCIKEGIDSSRIDSILGKFAPRRRKDSKFYTLVKLVMSTASINNNDNDSISSSSMENDLRDYANRQSVLNEGASNDGTVSSLRQYLSVPFFSTSLPGPGSSAVSSDQDSVSCVGSVDGGEGSTKRSRADSALSKPSIFITAPPSDEKMSPSQDVDVELGEGGRRSPCGSEFDGSVGSEGDVEDGEFSDVFEEDEEEEDGVTEERKQFLNNRGQNRFTDSDSELAPGKTEVAFYLGSRASLNKLTFLEEGATSTQSATCDIASQENSNGAACNERTPSDSDMVIIPNINLQPQKYGRFLTVPLCTVPVSAVTTRALLTTNNNNNNNNNNNDDDVEGISSIDHEADFTACSSETKIETAIENDKSSNAIYSESKVNLDPTITTSSKEAPGTTECGAVADKDGNFVWRPSSSEERRKRFASSSPPRIISSLDMEEARKGEKDWMKRSLSESARKKPPETFRTNSSPLLTKDLSHRGYSLCPPYGSPVPRKRLPEVRTRRKTYATVSCRSDSSDSDIPRPLVQHSSQGTQDHQREEESVSNANRSNTQHPHRKHHKRRHHSGGGGGGGRHRHSSGEDLTSLKTLLLPRQQSDAATSSSRARSESPSVSAMSLLKVPGFDNRRRSVDSPGDNMDNQEVKVVSSSKSMNDMTSDGNGNPFANNVGRDGKILRSSCLSLNSARHKRRGKSPHRVSFKVS</sequence>
<dbReference type="EMBL" id="JAWDGP010000631">
    <property type="protein sequence ID" value="KAK3798721.1"/>
    <property type="molecule type" value="Genomic_DNA"/>
</dbReference>
<evidence type="ECO:0000256" key="7">
    <source>
        <dbReference type="SAM" id="Coils"/>
    </source>
</evidence>
<dbReference type="AlphaFoldDB" id="A0AAE1E905"/>
<evidence type="ECO:0000313" key="10">
    <source>
        <dbReference type="Proteomes" id="UP001283361"/>
    </source>
</evidence>
<comment type="caution">
    <text evidence="9">The sequence shown here is derived from an EMBL/GenBank/DDBJ whole genome shotgun (WGS) entry which is preliminary data.</text>
</comment>
<evidence type="ECO:0000256" key="5">
    <source>
        <dbReference type="ARBA" id="ARBA00023065"/>
    </source>
</evidence>
<keyword evidence="10" id="KW-1185">Reference proteome</keyword>
<feature type="compositionally biased region" description="Polar residues" evidence="8">
    <location>
        <begin position="734"/>
        <end position="748"/>
    </location>
</feature>
<evidence type="ECO:0000256" key="3">
    <source>
        <dbReference type="ARBA" id="ARBA00022475"/>
    </source>
</evidence>
<evidence type="ECO:0000256" key="1">
    <source>
        <dbReference type="ARBA" id="ARBA00004651"/>
    </source>
</evidence>
<evidence type="ECO:0008006" key="11">
    <source>
        <dbReference type="Google" id="ProtNLM"/>
    </source>
</evidence>
<name>A0AAE1E905_9GAST</name>
<evidence type="ECO:0000256" key="6">
    <source>
        <dbReference type="ARBA" id="ARBA00023303"/>
    </source>
</evidence>
<protein>
    <recommendedName>
        <fullName evidence="11">Voltage-gated hydrogen channel 1</fullName>
    </recommendedName>
</protein>
<evidence type="ECO:0000256" key="8">
    <source>
        <dbReference type="SAM" id="MobiDB-lite"/>
    </source>
</evidence>
<feature type="region of interest" description="Disordered" evidence="8">
    <location>
        <begin position="677"/>
        <end position="698"/>
    </location>
</feature>
<feature type="region of interest" description="Disordered" evidence="8">
    <location>
        <begin position="734"/>
        <end position="754"/>
    </location>
</feature>
<organism evidence="9 10">
    <name type="scientific">Elysia crispata</name>
    <name type="common">lettuce slug</name>
    <dbReference type="NCBI Taxonomy" id="231223"/>
    <lineage>
        <taxon>Eukaryota</taxon>
        <taxon>Metazoa</taxon>
        <taxon>Spiralia</taxon>
        <taxon>Lophotrochozoa</taxon>
        <taxon>Mollusca</taxon>
        <taxon>Gastropoda</taxon>
        <taxon>Heterobranchia</taxon>
        <taxon>Euthyneura</taxon>
        <taxon>Panpulmonata</taxon>
        <taxon>Sacoglossa</taxon>
        <taxon>Placobranchoidea</taxon>
        <taxon>Plakobranchidae</taxon>
        <taxon>Elysia</taxon>
    </lineage>
</organism>
<keyword evidence="6" id="KW-0407">Ion channel</keyword>
<accession>A0AAE1E905</accession>
<reference evidence="9" key="1">
    <citation type="journal article" date="2023" name="G3 (Bethesda)">
        <title>A reference genome for the long-term kleptoplast-retaining sea slug Elysia crispata morphotype clarki.</title>
        <authorList>
            <person name="Eastman K.E."/>
            <person name="Pendleton A.L."/>
            <person name="Shaikh M.A."/>
            <person name="Suttiyut T."/>
            <person name="Ogas R."/>
            <person name="Tomko P."/>
            <person name="Gavelis G."/>
            <person name="Widhalm J.R."/>
            <person name="Wisecaver J.H."/>
        </authorList>
    </citation>
    <scope>NUCLEOTIDE SEQUENCE</scope>
    <source>
        <strain evidence="9">ECLA1</strain>
    </source>
</reference>
<feature type="region of interest" description="Disordered" evidence="8">
    <location>
        <begin position="497"/>
        <end position="665"/>
    </location>
</feature>
<keyword evidence="2" id="KW-0813">Transport</keyword>
<dbReference type="InterPro" id="IPR031846">
    <property type="entry name" value="Hvcn1"/>
</dbReference>
<feature type="region of interest" description="Disordered" evidence="8">
    <location>
        <begin position="189"/>
        <end position="276"/>
    </location>
</feature>
<feature type="compositionally biased region" description="Low complexity" evidence="8">
    <location>
        <begin position="680"/>
        <end position="698"/>
    </location>
</feature>
<evidence type="ECO:0000256" key="2">
    <source>
        <dbReference type="ARBA" id="ARBA00022448"/>
    </source>
</evidence>
<comment type="subcellular location">
    <subcellularLocation>
        <location evidence="1">Cell membrane</location>
        <topology evidence="1">Multi-pass membrane protein</topology>
    </subcellularLocation>
</comment>
<dbReference type="PANTHER" id="PTHR46480">
    <property type="entry name" value="F20B24.22"/>
    <property type="match status" value="1"/>
</dbReference>
<dbReference type="PANTHER" id="PTHR46480:SF1">
    <property type="entry name" value="VOLTAGE-GATED HYDROGEN CHANNEL 1"/>
    <property type="match status" value="1"/>
</dbReference>